<dbReference type="SMART" id="SM00382">
    <property type="entry name" value="AAA"/>
    <property type="match status" value="1"/>
</dbReference>
<gene>
    <name evidence="7" type="ORF">GNT65_07940</name>
</gene>
<dbReference type="SUPFAM" id="SSF52540">
    <property type="entry name" value="P-loop containing nucleoside triphosphate hydrolases"/>
    <property type="match status" value="1"/>
</dbReference>
<organism evidence="7 8">
    <name type="scientific">Shewanella insulae</name>
    <dbReference type="NCBI Taxonomy" id="2681496"/>
    <lineage>
        <taxon>Bacteria</taxon>
        <taxon>Pseudomonadati</taxon>
        <taxon>Pseudomonadota</taxon>
        <taxon>Gammaproteobacteria</taxon>
        <taxon>Alteromonadales</taxon>
        <taxon>Shewanellaceae</taxon>
        <taxon>Shewanella</taxon>
    </lineage>
</organism>
<keyword evidence="3" id="KW-0805">Transcription regulation</keyword>
<dbReference type="Proteomes" id="UP000474778">
    <property type="component" value="Unassembled WGS sequence"/>
</dbReference>
<feature type="domain" description="Sigma-54 factor interaction" evidence="6">
    <location>
        <begin position="152"/>
        <end position="379"/>
    </location>
</feature>
<dbReference type="InterPro" id="IPR009057">
    <property type="entry name" value="Homeodomain-like_sf"/>
</dbReference>
<dbReference type="FunFam" id="3.40.50.300:FF:000006">
    <property type="entry name" value="DNA-binding transcriptional regulator NtrC"/>
    <property type="match status" value="1"/>
</dbReference>
<dbReference type="GO" id="GO:0006355">
    <property type="term" value="P:regulation of DNA-templated transcription"/>
    <property type="evidence" value="ECO:0007669"/>
    <property type="project" value="InterPro"/>
</dbReference>
<keyword evidence="1" id="KW-0547">Nucleotide-binding</keyword>
<evidence type="ECO:0000256" key="3">
    <source>
        <dbReference type="ARBA" id="ARBA00023015"/>
    </source>
</evidence>
<dbReference type="PROSITE" id="PS00688">
    <property type="entry name" value="SIGMA54_INTERACT_3"/>
    <property type="match status" value="1"/>
</dbReference>
<dbReference type="PRINTS" id="PR01590">
    <property type="entry name" value="HTHFIS"/>
</dbReference>
<dbReference type="InterPro" id="IPR002078">
    <property type="entry name" value="Sigma_54_int"/>
</dbReference>
<keyword evidence="8" id="KW-1185">Reference proteome</keyword>
<dbReference type="CDD" id="cd00009">
    <property type="entry name" value="AAA"/>
    <property type="match status" value="1"/>
</dbReference>
<dbReference type="InterPro" id="IPR003593">
    <property type="entry name" value="AAA+_ATPase"/>
</dbReference>
<dbReference type="Gene3D" id="1.10.8.60">
    <property type="match status" value="1"/>
</dbReference>
<protein>
    <submittedName>
        <fullName evidence="7">Sigma-54-dependent Fis family transcriptional regulator</fullName>
    </submittedName>
</protein>
<dbReference type="Pfam" id="PF02954">
    <property type="entry name" value="HTH_8"/>
    <property type="match status" value="1"/>
</dbReference>
<dbReference type="Pfam" id="PF25601">
    <property type="entry name" value="AAA_lid_14"/>
    <property type="match status" value="1"/>
</dbReference>
<dbReference type="GO" id="GO:0043565">
    <property type="term" value="F:sequence-specific DNA binding"/>
    <property type="evidence" value="ECO:0007669"/>
    <property type="project" value="InterPro"/>
</dbReference>
<dbReference type="Pfam" id="PF20161">
    <property type="entry name" value="VpsR"/>
    <property type="match status" value="1"/>
</dbReference>
<comment type="caution">
    <text evidence="7">The sequence shown here is derived from an EMBL/GenBank/DDBJ whole genome shotgun (WGS) entry which is preliminary data.</text>
</comment>
<dbReference type="PROSITE" id="PS00676">
    <property type="entry name" value="SIGMA54_INTERACT_2"/>
    <property type="match status" value="1"/>
</dbReference>
<dbReference type="InterPro" id="IPR025944">
    <property type="entry name" value="Sigma_54_int_dom_CS"/>
</dbReference>
<reference evidence="7 8" key="1">
    <citation type="submission" date="2019-12" db="EMBL/GenBank/DDBJ databases">
        <title>Shewanella insulae sp. nov., isolated from a tidal flat.</title>
        <authorList>
            <person name="Yoon J.-H."/>
        </authorList>
    </citation>
    <scope>NUCLEOTIDE SEQUENCE [LARGE SCALE GENOMIC DNA]</scope>
    <source>
        <strain evidence="7 8">JBTF-M18</strain>
    </source>
</reference>
<sequence length="456" mass="51935">MSNRKRNSTHKERNILVLNLTDEVCLTDKQTDTSQWHFNHAGTLSAAYKTLEHSPCQIAIAIIDVPHQQVVLRAIELLSARQPGLLWLAISLDSPKKMDNLCFCFTDYFLDFHHLPIDWQRLEHTLGHLSGMAQLNEHWVKEHTTHKPASFFFGESDVMQTLRDNLYKIAKSDETVLIGGETGTGKGLCAHLIHSLSSRKNGPFITVNCGALPPTLIHSELFGHEKGAFTGADRQYIGRIERADKGTLFLDEIGDLSLELQINLLQFLEEHYIERIGGQKSTEVDCRIIFATHVNLENAVEEGKFREDLFYRINIIQIELPSLREHRQDIPLLAQDYLSKLAPPNRQFQFHQDALVAMSNYQWPGNVRELKNRIQRAIIMAESDIITETDLGIKFACSANDDSDVVDLAQHRTEIDTELLLAAIKRNNHNISAAARDLNISRTTFYRLIKKCKIKL</sequence>
<evidence type="ECO:0000256" key="4">
    <source>
        <dbReference type="ARBA" id="ARBA00023125"/>
    </source>
</evidence>
<accession>A0A6L7HW96</accession>
<keyword evidence="5" id="KW-0804">Transcription</keyword>
<keyword evidence="2" id="KW-0067">ATP-binding</keyword>
<evidence type="ECO:0000256" key="1">
    <source>
        <dbReference type="ARBA" id="ARBA00022741"/>
    </source>
</evidence>
<dbReference type="AlphaFoldDB" id="A0A6L7HW96"/>
<dbReference type="EMBL" id="WRPA01000005">
    <property type="protein sequence ID" value="MXR68602.1"/>
    <property type="molecule type" value="Genomic_DNA"/>
</dbReference>
<dbReference type="Pfam" id="PF00158">
    <property type="entry name" value="Sigma54_activat"/>
    <property type="match status" value="1"/>
</dbReference>
<dbReference type="PANTHER" id="PTHR32071">
    <property type="entry name" value="TRANSCRIPTIONAL REGULATORY PROTEIN"/>
    <property type="match status" value="1"/>
</dbReference>
<keyword evidence="4" id="KW-0238">DNA-binding</keyword>
<evidence type="ECO:0000256" key="5">
    <source>
        <dbReference type="ARBA" id="ARBA00023163"/>
    </source>
</evidence>
<dbReference type="PROSITE" id="PS50045">
    <property type="entry name" value="SIGMA54_INTERACT_4"/>
    <property type="match status" value="1"/>
</dbReference>
<dbReference type="SUPFAM" id="SSF46689">
    <property type="entry name" value="Homeodomain-like"/>
    <property type="match status" value="1"/>
</dbReference>
<dbReference type="Gene3D" id="1.10.10.60">
    <property type="entry name" value="Homeodomain-like"/>
    <property type="match status" value="1"/>
</dbReference>
<dbReference type="GO" id="GO:0005524">
    <property type="term" value="F:ATP binding"/>
    <property type="evidence" value="ECO:0007669"/>
    <property type="project" value="UniProtKB-KW"/>
</dbReference>
<dbReference type="RefSeq" id="WP_160795032.1">
    <property type="nucleotide sequence ID" value="NZ_JAKEVG010000002.1"/>
</dbReference>
<proteinExistence type="predicted"/>
<dbReference type="PANTHER" id="PTHR32071:SF120">
    <property type="entry name" value="TRANSCRIPTIONAL REGULATOR-RELATED"/>
    <property type="match status" value="1"/>
</dbReference>
<evidence type="ECO:0000256" key="2">
    <source>
        <dbReference type="ARBA" id="ARBA00022840"/>
    </source>
</evidence>
<evidence type="ECO:0000259" key="6">
    <source>
        <dbReference type="PROSITE" id="PS50045"/>
    </source>
</evidence>
<dbReference type="InterPro" id="IPR058031">
    <property type="entry name" value="AAA_lid_NorR"/>
</dbReference>
<evidence type="ECO:0000313" key="7">
    <source>
        <dbReference type="EMBL" id="MXR68602.1"/>
    </source>
</evidence>
<dbReference type="InterPro" id="IPR002197">
    <property type="entry name" value="HTH_Fis"/>
</dbReference>
<dbReference type="Gene3D" id="3.40.50.300">
    <property type="entry name" value="P-loop containing nucleotide triphosphate hydrolases"/>
    <property type="match status" value="1"/>
</dbReference>
<dbReference type="InterPro" id="IPR045343">
    <property type="entry name" value="VpsR"/>
</dbReference>
<dbReference type="InterPro" id="IPR025943">
    <property type="entry name" value="Sigma_54_int_dom_ATP-bd_2"/>
</dbReference>
<name>A0A6L7HW96_9GAMM</name>
<dbReference type="InterPro" id="IPR027417">
    <property type="entry name" value="P-loop_NTPase"/>
</dbReference>
<evidence type="ECO:0000313" key="8">
    <source>
        <dbReference type="Proteomes" id="UP000474778"/>
    </source>
</evidence>